<protein>
    <recommendedName>
        <fullName evidence="3">Anthranilate synthase component 1</fullName>
    </recommendedName>
</protein>
<dbReference type="PANTHER" id="PTHR11236">
    <property type="entry name" value="AMINOBENZOATE/ANTHRANILATE SYNTHASE"/>
    <property type="match status" value="1"/>
</dbReference>
<comment type="subunit">
    <text evidence="2">Heterotetramer consisting of two non-identical subunits: a beta subunit (TrpG) and a large alpha subunit (TrpE).</text>
</comment>
<gene>
    <name evidence="12" type="ORF">SAMN05444128_0940</name>
</gene>
<comment type="function">
    <text evidence="7">Part of a heterotetrameric complex that catalyzes the two-step biosynthesis of anthranilate, an intermediate in the biosynthesis of L-tryptophan. In the first step, the glutamine-binding beta subunit (TrpG) of anthranilate synthase (AS) provides the glutamine amidotransferase activity which generates ammonia as a substrate that, along with chorismate, is used in the second step, catalyzed by the large alpha subunit of AS (TrpE) to produce anthranilate. In the absence of TrpG, TrpE can synthesize anthranilate directly from chorismate and high concentrations of ammonia.</text>
</comment>
<feature type="domain" description="Chorismate-utilising enzyme C-terminal" evidence="10">
    <location>
        <begin position="217"/>
        <end position="468"/>
    </location>
</feature>
<evidence type="ECO:0000256" key="1">
    <source>
        <dbReference type="ARBA" id="ARBA00001946"/>
    </source>
</evidence>
<proteinExistence type="predicted"/>
<dbReference type="InterPro" id="IPR005801">
    <property type="entry name" value="ADC_synthase"/>
</dbReference>
<dbReference type="STRING" id="1317125.SAMN05444128_0940"/>
<evidence type="ECO:0000256" key="9">
    <source>
        <dbReference type="SAM" id="Coils"/>
    </source>
</evidence>
<dbReference type="Pfam" id="PF00425">
    <property type="entry name" value="Chorismate_bind"/>
    <property type="match status" value="1"/>
</dbReference>
<feature type="domain" description="Anthranilate synthase component I N-terminal" evidence="11">
    <location>
        <begin position="30"/>
        <end position="175"/>
    </location>
</feature>
<dbReference type="AlphaFoldDB" id="A0A1R3WT31"/>
<keyword evidence="4" id="KW-0479">Metal-binding</keyword>
<evidence type="ECO:0000256" key="6">
    <source>
        <dbReference type="ARBA" id="ARBA00023239"/>
    </source>
</evidence>
<evidence type="ECO:0000259" key="11">
    <source>
        <dbReference type="Pfam" id="PF04715"/>
    </source>
</evidence>
<evidence type="ECO:0000259" key="10">
    <source>
        <dbReference type="Pfam" id="PF00425"/>
    </source>
</evidence>
<dbReference type="Proteomes" id="UP000187181">
    <property type="component" value="Unassembled WGS sequence"/>
</dbReference>
<dbReference type="PRINTS" id="PR00095">
    <property type="entry name" value="ANTSNTHASEI"/>
</dbReference>
<accession>A0A1R3WT31</accession>
<dbReference type="Pfam" id="PF04715">
    <property type="entry name" value="Anth_synt_I_N"/>
    <property type="match status" value="1"/>
</dbReference>
<keyword evidence="5" id="KW-0460">Magnesium</keyword>
<evidence type="ECO:0000313" key="12">
    <source>
        <dbReference type="EMBL" id="SIT81128.1"/>
    </source>
</evidence>
<dbReference type="InterPro" id="IPR006805">
    <property type="entry name" value="Anth_synth_I_N"/>
</dbReference>
<dbReference type="Gene3D" id="3.60.120.10">
    <property type="entry name" value="Anthranilate synthase"/>
    <property type="match status" value="1"/>
</dbReference>
<name>A0A1R3WT31_9BACT</name>
<comment type="cofactor">
    <cofactor evidence="1">
        <name>Mg(2+)</name>
        <dbReference type="ChEBI" id="CHEBI:18420"/>
    </cofactor>
</comment>
<evidence type="ECO:0000256" key="7">
    <source>
        <dbReference type="ARBA" id="ARBA00025634"/>
    </source>
</evidence>
<keyword evidence="6" id="KW-0456">Lyase</keyword>
<evidence type="ECO:0000256" key="4">
    <source>
        <dbReference type="ARBA" id="ARBA00022723"/>
    </source>
</evidence>
<dbReference type="InterPro" id="IPR019999">
    <property type="entry name" value="Anth_synth_I-like"/>
</dbReference>
<dbReference type="PANTHER" id="PTHR11236:SF48">
    <property type="entry name" value="ISOCHORISMATE SYNTHASE MENF"/>
    <property type="match status" value="1"/>
</dbReference>
<dbReference type="SUPFAM" id="SSF56322">
    <property type="entry name" value="ADC synthase"/>
    <property type="match status" value="1"/>
</dbReference>
<organism evidence="12 13">
    <name type="scientific">Pontibacter indicus</name>
    <dbReference type="NCBI Taxonomy" id="1317125"/>
    <lineage>
        <taxon>Bacteria</taxon>
        <taxon>Pseudomonadati</taxon>
        <taxon>Bacteroidota</taxon>
        <taxon>Cytophagia</taxon>
        <taxon>Cytophagales</taxon>
        <taxon>Hymenobacteraceae</taxon>
        <taxon>Pontibacter</taxon>
    </lineage>
</organism>
<comment type="catalytic activity">
    <reaction evidence="8">
        <text>chorismate + L-glutamine = anthranilate + pyruvate + L-glutamate + H(+)</text>
        <dbReference type="Rhea" id="RHEA:21732"/>
        <dbReference type="ChEBI" id="CHEBI:15361"/>
        <dbReference type="ChEBI" id="CHEBI:15378"/>
        <dbReference type="ChEBI" id="CHEBI:16567"/>
        <dbReference type="ChEBI" id="CHEBI:29748"/>
        <dbReference type="ChEBI" id="CHEBI:29985"/>
        <dbReference type="ChEBI" id="CHEBI:58359"/>
        <dbReference type="EC" id="4.1.3.27"/>
    </reaction>
</comment>
<evidence type="ECO:0000256" key="2">
    <source>
        <dbReference type="ARBA" id="ARBA00011575"/>
    </source>
</evidence>
<keyword evidence="9" id="KW-0175">Coiled coil</keyword>
<dbReference type="GO" id="GO:0004049">
    <property type="term" value="F:anthranilate synthase activity"/>
    <property type="evidence" value="ECO:0007669"/>
    <property type="project" value="UniProtKB-EC"/>
</dbReference>
<evidence type="ECO:0000256" key="8">
    <source>
        <dbReference type="ARBA" id="ARBA00047683"/>
    </source>
</evidence>
<evidence type="ECO:0000313" key="13">
    <source>
        <dbReference type="Proteomes" id="UP000187181"/>
    </source>
</evidence>
<dbReference type="GO" id="GO:0000162">
    <property type="term" value="P:L-tryptophan biosynthetic process"/>
    <property type="evidence" value="ECO:0007669"/>
    <property type="project" value="TreeGrafter"/>
</dbReference>
<dbReference type="EMBL" id="FTPP01000001">
    <property type="protein sequence ID" value="SIT81128.1"/>
    <property type="molecule type" value="Genomic_DNA"/>
</dbReference>
<keyword evidence="13" id="KW-1185">Reference proteome</keyword>
<reference evidence="13" key="1">
    <citation type="submission" date="2017-01" db="EMBL/GenBank/DDBJ databases">
        <authorList>
            <person name="Varghese N."/>
            <person name="Submissions S."/>
        </authorList>
    </citation>
    <scope>NUCLEOTIDE SEQUENCE [LARGE SCALE GENOMIC DNA]</scope>
    <source>
        <strain evidence="13">LP100</strain>
    </source>
</reference>
<evidence type="ECO:0000256" key="5">
    <source>
        <dbReference type="ARBA" id="ARBA00022842"/>
    </source>
</evidence>
<feature type="coiled-coil region" evidence="9">
    <location>
        <begin position="455"/>
        <end position="482"/>
    </location>
</feature>
<evidence type="ECO:0000256" key="3">
    <source>
        <dbReference type="ARBA" id="ARBA00020653"/>
    </source>
</evidence>
<dbReference type="GO" id="GO:0046872">
    <property type="term" value="F:metal ion binding"/>
    <property type="evidence" value="ECO:0007669"/>
    <property type="project" value="UniProtKB-KW"/>
</dbReference>
<sequence length="483" mass="54841">MNGRFFYFLPLFKLMKNYKIHTVYKRLLADTLTPVSVYLKLRDRFPNSILLESSDYHGAENSFSYICCSPMASIKAEDEVLTEVYPDGHTSQTPITRDTDVPALLSAFAGRFEPEETHFSFISNGLFGYMNYDAVRYYEDVQISLRPDRQQMPDLYYAVYRYIIAINHFTNEAYLFSHTCGEPDQDGITQLEALLNSRNIPSYTFKAVGEEACNISREGFLQNIKKAKEHCFRGDVFQLVLSRRFEQAFQGDEFNVYRSLRSVNPSPYLFYFDYGSFKIFGSSPEAQLVIKNGKASIFPIAGTFRRTGEDAADAALAEKLLADPKENAEHVMLVDLARNDLSRNGHSVEVETFREIQFYSHVIHLVSKVSGQLNKPEDALRMVASTFPAGTLSGAPKHKAMQLIDRYETTNRSFYGGCIGFMDFKGNFNSAIMIRSFLSKDYKLFYQAGAGIVAASDDESELQEVDNKLMALRKALTLAQEIN</sequence>
<dbReference type="InterPro" id="IPR015890">
    <property type="entry name" value="Chorismate_C"/>
</dbReference>